<name>A0A5P1ELU9_ASPOF</name>
<protein>
    <submittedName>
        <fullName evidence="3">Uncharacterized protein</fullName>
    </submittedName>
</protein>
<feature type="coiled-coil region" evidence="1">
    <location>
        <begin position="24"/>
        <end position="141"/>
    </location>
</feature>
<evidence type="ECO:0000313" key="3">
    <source>
        <dbReference type="EMBL" id="ONK66896.1"/>
    </source>
</evidence>
<keyword evidence="2" id="KW-0812">Transmembrane</keyword>
<dbReference type="EMBL" id="CM007386">
    <property type="protein sequence ID" value="ONK66896.1"/>
    <property type="molecule type" value="Genomic_DNA"/>
</dbReference>
<evidence type="ECO:0000256" key="1">
    <source>
        <dbReference type="SAM" id="Coils"/>
    </source>
</evidence>
<organism evidence="3 4">
    <name type="scientific">Asparagus officinalis</name>
    <name type="common">Garden asparagus</name>
    <dbReference type="NCBI Taxonomy" id="4686"/>
    <lineage>
        <taxon>Eukaryota</taxon>
        <taxon>Viridiplantae</taxon>
        <taxon>Streptophyta</taxon>
        <taxon>Embryophyta</taxon>
        <taxon>Tracheophyta</taxon>
        <taxon>Spermatophyta</taxon>
        <taxon>Magnoliopsida</taxon>
        <taxon>Liliopsida</taxon>
        <taxon>Asparagales</taxon>
        <taxon>Asparagaceae</taxon>
        <taxon>Asparagoideae</taxon>
        <taxon>Asparagus</taxon>
    </lineage>
</organism>
<dbReference type="AlphaFoldDB" id="A0A5P1ELU9"/>
<keyword evidence="4" id="KW-1185">Reference proteome</keyword>
<reference evidence="4" key="1">
    <citation type="journal article" date="2017" name="Nat. Commun.">
        <title>The asparagus genome sheds light on the origin and evolution of a young Y chromosome.</title>
        <authorList>
            <person name="Harkess A."/>
            <person name="Zhou J."/>
            <person name="Xu C."/>
            <person name="Bowers J.E."/>
            <person name="Van der Hulst R."/>
            <person name="Ayyampalayam S."/>
            <person name="Mercati F."/>
            <person name="Riccardi P."/>
            <person name="McKain M.R."/>
            <person name="Kakrana A."/>
            <person name="Tang H."/>
            <person name="Ray J."/>
            <person name="Groenendijk J."/>
            <person name="Arikit S."/>
            <person name="Mathioni S.M."/>
            <person name="Nakano M."/>
            <person name="Shan H."/>
            <person name="Telgmann-Rauber A."/>
            <person name="Kanno A."/>
            <person name="Yue Z."/>
            <person name="Chen H."/>
            <person name="Li W."/>
            <person name="Chen Y."/>
            <person name="Xu X."/>
            <person name="Zhang Y."/>
            <person name="Luo S."/>
            <person name="Chen H."/>
            <person name="Gao J."/>
            <person name="Mao Z."/>
            <person name="Pires J.C."/>
            <person name="Luo M."/>
            <person name="Kudrna D."/>
            <person name="Wing R.A."/>
            <person name="Meyers B.C."/>
            <person name="Yi K."/>
            <person name="Kong H."/>
            <person name="Lavrijsen P."/>
            <person name="Sunseri F."/>
            <person name="Falavigna A."/>
            <person name="Ye Y."/>
            <person name="Leebens-Mack J.H."/>
            <person name="Chen G."/>
        </authorList>
    </citation>
    <scope>NUCLEOTIDE SEQUENCE [LARGE SCALE GENOMIC DNA]</scope>
    <source>
        <strain evidence="4">cv. DH0086</strain>
    </source>
</reference>
<dbReference type="Proteomes" id="UP000243459">
    <property type="component" value="Chromosome 6"/>
</dbReference>
<keyword evidence="1" id="KW-0175">Coiled coil</keyword>
<keyword evidence="2" id="KW-1133">Transmembrane helix</keyword>
<sequence length="270" mass="31157">MEVDGSEFSSFVASQEVEDHKRVSVILREVVARLEEDCRNLRKKEQSDRETIKRLLEEMEKKERNFREKLLEIECKKKKVENAVLEWKNEYAELEARVSKKHAGEDVAEFERKEVELKEKLAKLADDNKDVEARAVRVSDENCTLEGKVNSHHKEKEKKLTAEVDDGEDEIPLSKLYRKKRLAEVYEDDRKDSHCLKECSASPKLIELGCKGAQGIKTTKPVEVSEASSARISSFCIHNASRILSVGKAIVLLKLFFIFFVVFYLFIIYA</sequence>
<gene>
    <name evidence="3" type="ORF">A4U43_C06F13230</name>
</gene>
<evidence type="ECO:0000256" key="2">
    <source>
        <dbReference type="SAM" id="Phobius"/>
    </source>
</evidence>
<proteinExistence type="predicted"/>
<keyword evidence="2" id="KW-0472">Membrane</keyword>
<feature type="transmembrane region" description="Helical" evidence="2">
    <location>
        <begin position="251"/>
        <end position="269"/>
    </location>
</feature>
<evidence type="ECO:0000313" key="4">
    <source>
        <dbReference type="Proteomes" id="UP000243459"/>
    </source>
</evidence>
<dbReference type="Gramene" id="ONK66896">
    <property type="protein sequence ID" value="ONK66896"/>
    <property type="gene ID" value="A4U43_C06F13230"/>
</dbReference>
<accession>A0A5P1ELU9</accession>